<sequence length="745" mass="83818">MKQVININFQGRVVPIEVSAYDILKAYIDSLSRHFAAEDGKDEIINDIENRIGELFQERIKNGATCITDDDVNAIIKSMGRPEDFETEEASFSQQNEKTNEGASSNTETNTNTHYKKRLYRDENQKIIGGVCSGIANYFGIDVVVVRVIFLILVFSFGFGLLPYIILWIATPSSSTTEIGSMRKKLYRDGDEKYVGGVCSGLAHYFGISVWIPRVLFLIPFLSFVNRWNHWDDGFNNFGEFLRLGFSPGAVFIYIILWLVLPEATTTAEKLEMKGEKVDMNSIKNAVVDEMKGVQQRVQKFSKEATIIANEKSRAFSSEASSIAKKSSRGLGDIIALLVKIFVYFILAVVGFSLVVALFSLGIVAIGIFPAKDFVLTQGWQTALAWGTLIFFILTPMIGVITWIIRKIAKIKAGSKLLRFGFSALWVVGWVCFIFLISSVFKDFKANSNIIEQQVTLTNPSVKSLEITTLAPGQRYSRSRFFTMSPFEGIDDDTAFVKNTIIQIVKSPNDSFKITMMKMANGSNKRYADTAASLINFNAYQQDSFLIINNGIAINKTDKFRNQRVVITVYVPVGKQIKVNDKVDRNYNVIINGPNNGNWEDVVFENTEDGWNHGVWYTMTKDGLYTLDGKPADTYKNNRVRINKNGIDVKDGNGRVIINSNGIQVDDDSDDEDAGTYRYNTNEPPTNKVDSLKLILQKEEQRMKDSLKKEKEKIDKQLEKYQEKAGGTATLFEKIPGHNPIRSVI</sequence>
<feature type="region of interest" description="Disordered" evidence="7">
    <location>
        <begin position="86"/>
        <end position="115"/>
    </location>
</feature>
<feature type="domain" description="Phage shock protein PspC N-terminal" evidence="9">
    <location>
        <begin position="117"/>
        <end position="173"/>
    </location>
</feature>
<feature type="transmembrane region" description="Helical" evidence="8">
    <location>
        <begin position="341"/>
        <end position="371"/>
    </location>
</feature>
<feature type="region of interest" description="Disordered" evidence="7">
    <location>
        <begin position="661"/>
        <end position="684"/>
    </location>
</feature>
<evidence type="ECO:0000256" key="7">
    <source>
        <dbReference type="SAM" id="MobiDB-lite"/>
    </source>
</evidence>
<evidence type="ECO:0000256" key="3">
    <source>
        <dbReference type="ARBA" id="ARBA00022692"/>
    </source>
</evidence>
<evidence type="ECO:0000256" key="2">
    <source>
        <dbReference type="ARBA" id="ARBA00022475"/>
    </source>
</evidence>
<dbReference type="EMBL" id="JBHSCZ010000002">
    <property type="protein sequence ID" value="MFC4262971.1"/>
    <property type="molecule type" value="Genomic_DNA"/>
</dbReference>
<evidence type="ECO:0000259" key="9">
    <source>
        <dbReference type="Pfam" id="PF04024"/>
    </source>
</evidence>
<gene>
    <name evidence="12" type="ORF">ACFOWM_08790</name>
</gene>
<protein>
    <submittedName>
        <fullName evidence="12">PspC domain-containing protein</fullName>
    </submittedName>
</protein>
<feature type="transmembrane region" description="Helical" evidence="8">
    <location>
        <begin position="127"/>
        <end position="146"/>
    </location>
</feature>
<organism evidence="12 13">
    <name type="scientific">Ferruginibacter yonginensis</name>
    <dbReference type="NCBI Taxonomy" id="1310416"/>
    <lineage>
        <taxon>Bacteria</taxon>
        <taxon>Pseudomonadati</taxon>
        <taxon>Bacteroidota</taxon>
        <taxon>Chitinophagia</taxon>
        <taxon>Chitinophagales</taxon>
        <taxon>Chitinophagaceae</taxon>
        <taxon>Ferruginibacter</taxon>
    </lineage>
</organism>
<keyword evidence="3 8" id="KW-0812">Transmembrane</keyword>
<feature type="transmembrane region" description="Helical" evidence="8">
    <location>
        <begin position="194"/>
        <end position="221"/>
    </location>
</feature>
<keyword evidence="2" id="KW-1003">Cell membrane</keyword>
<proteinExistence type="predicted"/>
<keyword evidence="13" id="KW-1185">Reference proteome</keyword>
<feature type="transmembrane region" description="Helical" evidence="8">
    <location>
        <begin position="417"/>
        <end position="441"/>
    </location>
</feature>
<evidence type="ECO:0000259" key="11">
    <source>
        <dbReference type="Pfam" id="PF22744"/>
    </source>
</evidence>
<evidence type="ECO:0000256" key="5">
    <source>
        <dbReference type="ARBA" id="ARBA00023136"/>
    </source>
</evidence>
<evidence type="ECO:0000256" key="6">
    <source>
        <dbReference type="SAM" id="Coils"/>
    </source>
</evidence>
<dbReference type="PANTHER" id="PTHR33885:SF3">
    <property type="entry name" value="PHAGE SHOCK PROTEIN C"/>
    <property type="match status" value="1"/>
</dbReference>
<dbReference type="Pfam" id="PF22744">
    <property type="entry name" value="Toast-rack_PspC-Cterm"/>
    <property type="match status" value="1"/>
</dbReference>
<keyword evidence="6" id="KW-0175">Coiled coil</keyword>
<feature type="transmembrane region" description="Helical" evidence="8">
    <location>
        <begin position="241"/>
        <end position="261"/>
    </location>
</feature>
<dbReference type="PANTHER" id="PTHR33885">
    <property type="entry name" value="PHAGE SHOCK PROTEIN C"/>
    <property type="match status" value="1"/>
</dbReference>
<feature type="transmembrane region" description="Helical" evidence="8">
    <location>
        <begin position="152"/>
        <end position="173"/>
    </location>
</feature>
<dbReference type="InterPro" id="IPR054321">
    <property type="entry name" value="PspC-rel_TM"/>
</dbReference>
<dbReference type="Proteomes" id="UP001595907">
    <property type="component" value="Unassembled WGS sequence"/>
</dbReference>
<reference evidence="13" key="1">
    <citation type="journal article" date="2019" name="Int. J. Syst. Evol. Microbiol.">
        <title>The Global Catalogue of Microorganisms (GCM) 10K type strain sequencing project: providing services to taxonomists for standard genome sequencing and annotation.</title>
        <authorList>
            <consortium name="The Broad Institute Genomics Platform"/>
            <consortium name="The Broad Institute Genome Sequencing Center for Infectious Disease"/>
            <person name="Wu L."/>
            <person name="Ma J."/>
        </authorList>
    </citation>
    <scope>NUCLEOTIDE SEQUENCE [LARGE SCALE GENOMIC DNA]</scope>
    <source>
        <strain evidence="13">CECT 8289</strain>
    </source>
</reference>
<evidence type="ECO:0000313" key="12">
    <source>
        <dbReference type="EMBL" id="MFC4262971.1"/>
    </source>
</evidence>
<comment type="subcellular location">
    <subcellularLocation>
        <location evidence="1">Cell membrane</location>
        <topology evidence="1">Single-pass membrane protein</topology>
    </subcellularLocation>
</comment>
<evidence type="ECO:0000256" key="8">
    <source>
        <dbReference type="SAM" id="Phobius"/>
    </source>
</evidence>
<dbReference type="RefSeq" id="WP_379708953.1">
    <property type="nucleotide sequence ID" value="NZ_JBHSCZ010000002.1"/>
</dbReference>
<feature type="compositionally biased region" description="Polar residues" evidence="7">
    <location>
        <begin position="90"/>
        <end position="113"/>
    </location>
</feature>
<feature type="compositionally biased region" description="Acidic residues" evidence="7">
    <location>
        <begin position="665"/>
        <end position="674"/>
    </location>
</feature>
<feature type="domain" description="PspC-related ToastRack" evidence="11">
    <location>
        <begin position="494"/>
        <end position="588"/>
    </location>
</feature>
<evidence type="ECO:0000256" key="1">
    <source>
        <dbReference type="ARBA" id="ARBA00004162"/>
    </source>
</evidence>
<keyword evidence="5 8" id="KW-0472">Membrane</keyword>
<dbReference type="Pfam" id="PF22571">
    <property type="entry name" value="LiaI-LiaF-TM_PspC"/>
    <property type="match status" value="1"/>
</dbReference>
<comment type="caution">
    <text evidence="12">The sequence shown here is derived from an EMBL/GenBank/DDBJ whole genome shotgun (WGS) entry which is preliminary data.</text>
</comment>
<dbReference type="InterPro" id="IPR054319">
    <property type="entry name" value="PspC-rel_ToastRack"/>
</dbReference>
<feature type="domain" description="PspC-related transmembrane region" evidence="10">
    <location>
        <begin position="312"/>
        <end position="444"/>
    </location>
</feature>
<evidence type="ECO:0000256" key="4">
    <source>
        <dbReference type="ARBA" id="ARBA00022989"/>
    </source>
</evidence>
<feature type="domain" description="Phage shock protein PspC N-terminal" evidence="9">
    <location>
        <begin position="184"/>
        <end position="264"/>
    </location>
</feature>
<evidence type="ECO:0000313" key="13">
    <source>
        <dbReference type="Proteomes" id="UP001595907"/>
    </source>
</evidence>
<keyword evidence="4 8" id="KW-1133">Transmembrane helix</keyword>
<dbReference type="Pfam" id="PF04024">
    <property type="entry name" value="PspC"/>
    <property type="match status" value="2"/>
</dbReference>
<accession>A0ABV8QRP2</accession>
<feature type="transmembrane region" description="Helical" evidence="8">
    <location>
        <begin position="383"/>
        <end position="405"/>
    </location>
</feature>
<dbReference type="InterPro" id="IPR007168">
    <property type="entry name" value="Phageshock_PspC_N"/>
</dbReference>
<feature type="coiled-coil region" evidence="6">
    <location>
        <begin position="689"/>
        <end position="724"/>
    </location>
</feature>
<name>A0ABV8QRP2_9BACT</name>
<dbReference type="InterPro" id="IPR052027">
    <property type="entry name" value="PspC"/>
</dbReference>
<evidence type="ECO:0000259" key="10">
    <source>
        <dbReference type="Pfam" id="PF22571"/>
    </source>
</evidence>